<dbReference type="GO" id="GO:0001514">
    <property type="term" value="P:selenocysteine incorporation"/>
    <property type="evidence" value="ECO:0007669"/>
    <property type="project" value="UniProtKB-UniRule"/>
</dbReference>
<evidence type="ECO:0000256" key="7">
    <source>
        <dbReference type="ARBA" id="ARBA00044507"/>
    </source>
</evidence>
<protein>
    <recommendedName>
        <fullName evidence="8">L-seryl-tRNA(Sec) selenium transferase</fullName>
        <ecNumber evidence="8">2.9.1.1</ecNumber>
    </recommendedName>
    <alternativeName>
        <fullName evidence="8">Selenocysteine synthase</fullName>
        <shortName evidence="8">Sec synthase</shortName>
    </alternativeName>
    <alternativeName>
        <fullName evidence="8">Selenocysteinyl-tRNA(Sec) synthase</fullName>
    </alternativeName>
</protein>
<keyword evidence="5 8" id="KW-0648">Protein biosynthesis</keyword>
<evidence type="ECO:0000256" key="2">
    <source>
        <dbReference type="ARBA" id="ARBA00022490"/>
    </source>
</evidence>
<accession>A0A9X4ME62</accession>
<keyword evidence="6 8" id="KW-0711">Selenium</keyword>
<dbReference type="Gene3D" id="3.40.640.10">
    <property type="entry name" value="Type I PLP-dependent aspartate aminotransferase-like (Major domain)"/>
    <property type="match status" value="1"/>
</dbReference>
<evidence type="ECO:0000313" key="10">
    <source>
        <dbReference type="EMBL" id="MDG4475904.1"/>
    </source>
</evidence>
<comment type="subcellular location">
    <subcellularLocation>
        <location evidence="8">Cytoplasm</location>
    </subcellularLocation>
</comment>
<evidence type="ECO:0000256" key="4">
    <source>
        <dbReference type="ARBA" id="ARBA00022898"/>
    </source>
</evidence>
<proteinExistence type="inferred from homology"/>
<dbReference type="Pfam" id="PF03841">
    <property type="entry name" value="SelA"/>
    <property type="match status" value="1"/>
</dbReference>
<gene>
    <name evidence="8 10" type="primary">selA</name>
    <name evidence="10" type="ORF">OLX77_06990</name>
</gene>
<evidence type="ECO:0000256" key="3">
    <source>
        <dbReference type="ARBA" id="ARBA00022679"/>
    </source>
</evidence>
<feature type="modified residue" description="N6-(pyridoxal phosphate)lysine" evidence="8 9">
    <location>
        <position position="305"/>
    </location>
</feature>
<keyword evidence="3 8" id="KW-0808">Transferase</keyword>
<dbReference type="RefSeq" id="WP_307632878.1">
    <property type="nucleotide sequence ID" value="NZ_JAPHEH010000001.1"/>
</dbReference>
<reference evidence="10" key="2">
    <citation type="submission" date="2022-10" db="EMBL/GenBank/DDBJ databases">
        <authorList>
            <person name="Aronson H.S."/>
        </authorList>
    </citation>
    <scope>NUCLEOTIDE SEQUENCE</scope>
    <source>
        <strain evidence="10">RS19-109</strain>
    </source>
</reference>
<dbReference type="GO" id="GO:0004125">
    <property type="term" value="F:L-seryl-tRNA(Sec) selenium transferase activity"/>
    <property type="evidence" value="ECO:0007669"/>
    <property type="project" value="UniProtKB-UniRule"/>
</dbReference>
<dbReference type="GO" id="GO:0005737">
    <property type="term" value="C:cytoplasm"/>
    <property type="evidence" value="ECO:0007669"/>
    <property type="project" value="UniProtKB-SubCell"/>
</dbReference>
<sequence length="479" mass="51954">MATKFESAGKPAASTQRLLQAIPKVDEFLGWLDPALDAPAFLVKSTVRQLLESLRQEILKGGAIKPADLSQAALLPRLHKLLAARLRPNFRTVINGTGVVIHTNLGRSLLPEVAMESLLAVGSRYSNLELDLATGKRGSRYSLVEEILCELTGAEAGLVVNNNAAAVMLVLDTLAKEREVIVSRGQLVEIGGSFRIPEVMSRTGAKLVEVGATNRTHLRDYENAISEETALLLKVHTSNYRMIGFTSEVPLTELVTLAGKHTLPVMEDLGSGCLLDLSRFGLRKEPTVGEVVRAGVDVVTFSGDKLLGGPQAGIILGKKEIIAQIKQNPMTRALRIDKFTLAGLEAVLRLYFDEEQAIAAIPTLAMLAMPLAVIDRKAKRLRRLIGKELGSVCKVELKNITSMVGGGSLPEQPLPSRAVALAPLDRSVNELEKGLRELSLPVLGRIEDDWLLLDLRTVADKEIPLLANCLKEVFEAKNT</sequence>
<dbReference type="NCBIfam" id="TIGR00474">
    <property type="entry name" value="selA"/>
    <property type="match status" value="1"/>
</dbReference>
<dbReference type="EMBL" id="JAPHEH010000001">
    <property type="protein sequence ID" value="MDG4475904.1"/>
    <property type="molecule type" value="Genomic_DNA"/>
</dbReference>
<evidence type="ECO:0000256" key="6">
    <source>
        <dbReference type="ARBA" id="ARBA00023266"/>
    </source>
</evidence>
<dbReference type="Proteomes" id="UP001154240">
    <property type="component" value="Unassembled WGS sequence"/>
</dbReference>
<dbReference type="InterPro" id="IPR015424">
    <property type="entry name" value="PyrdxlP-dep_Trfase"/>
</dbReference>
<dbReference type="AlphaFoldDB" id="A0A9X4ME62"/>
<keyword evidence="2 8" id="KW-0963">Cytoplasm</keyword>
<dbReference type="HAMAP" id="MF_00423">
    <property type="entry name" value="SelA"/>
    <property type="match status" value="1"/>
</dbReference>
<dbReference type="InterPro" id="IPR018319">
    <property type="entry name" value="SelA-like"/>
</dbReference>
<evidence type="ECO:0000256" key="5">
    <source>
        <dbReference type="ARBA" id="ARBA00022917"/>
    </source>
</evidence>
<evidence type="ECO:0000256" key="9">
    <source>
        <dbReference type="PIRSR" id="PIRSR618319-50"/>
    </source>
</evidence>
<dbReference type="InterPro" id="IPR004534">
    <property type="entry name" value="SelA_trans"/>
</dbReference>
<dbReference type="SUPFAM" id="SSF53383">
    <property type="entry name" value="PLP-dependent transferases"/>
    <property type="match status" value="1"/>
</dbReference>
<comment type="pathway">
    <text evidence="8">Aminoacyl-tRNA biosynthesis; selenocysteinyl-tRNA(Sec) biosynthesis; selenocysteinyl-tRNA(Sec) from L-seryl-tRNA(Sec) (bacterial route): step 1/1.</text>
</comment>
<comment type="function">
    <text evidence="8">Converts seryl-tRNA(Sec) to selenocysteinyl-tRNA(Sec) required for selenoprotein biosynthesis.</text>
</comment>
<organism evidence="10 11">
    <name type="scientific">Thiovibrio frasassiensis</name>
    <dbReference type="NCBI Taxonomy" id="2984131"/>
    <lineage>
        <taxon>Bacteria</taxon>
        <taxon>Pseudomonadati</taxon>
        <taxon>Thermodesulfobacteriota</taxon>
        <taxon>Desulfobulbia</taxon>
        <taxon>Desulfobulbales</taxon>
        <taxon>Thiovibrionaceae</taxon>
        <taxon>Thiovibrio</taxon>
    </lineage>
</organism>
<evidence type="ECO:0000313" key="11">
    <source>
        <dbReference type="Proteomes" id="UP001154240"/>
    </source>
</evidence>
<name>A0A9X4ME62_9BACT</name>
<dbReference type="Gene3D" id="3.90.1150.180">
    <property type="match status" value="1"/>
</dbReference>
<comment type="caution">
    <text evidence="10">The sequence shown here is derived from an EMBL/GenBank/DDBJ whole genome shotgun (WGS) entry which is preliminary data.</text>
</comment>
<dbReference type="InterPro" id="IPR015421">
    <property type="entry name" value="PyrdxlP-dep_Trfase_major"/>
</dbReference>
<keyword evidence="4 8" id="KW-0663">Pyridoxal phosphate</keyword>
<dbReference type="GO" id="GO:0001717">
    <property type="term" value="P:conversion of seryl-tRNAsec to selenocys-tRNAsec"/>
    <property type="evidence" value="ECO:0007669"/>
    <property type="project" value="UniProtKB-UniRule"/>
</dbReference>
<comment type="similarity">
    <text evidence="7 8">Belongs to the SelA family.</text>
</comment>
<reference evidence="10" key="1">
    <citation type="journal article" date="2022" name="bioRxiv">
        <title>Thiovibrio frasassiensisgen. nov., sp. nov., an autotrophic, elemental sulfur disproportionating bacterium isolated from sulfidic karst sediment, and proposal of Thiovibrionaceae fam. nov.</title>
        <authorList>
            <person name="Aronson H."/>
            <person name="Thomas C."/>
            <person name="Bhattacharyya M."/>
            <person name="Eckstein S."/>
            <person name="Jensen S."/>
            <person name="Barco R."/>
            <person name="Macalady J."/>
            <person name="Amend J."/>
        </authorList>
    </citation>
    <scope>NUCLEOTIDE SEQUENCE</scope>
    <source>
        <strain evidence="10">RS19-109</strain>
    </source>
</reference>
<dbReference type="PANTHER" id="PTHR32328:SF0">
    <property type="entry name" value="L-SERYL-TRNA(SEC) SELENIUM TRANSFERASE"/>
    <property type="match status" value="1"/>
</dbReference>
<dbReference type="PANTHER" id="PTHR32328">
    <property type="entry name" value="L-SERYL-TRNA(SEC) SELENIUM TRANSFERASE"/>
    <property type="match status" value="1"/>
</dbReference>
<evidence type="ECO:0000256" key="1">
    <source>
        <dbReference type="ARBA" id="ARBA00001933"/>
    </source>
</evidence>
<keyword evidence="11" id="KW-1185">Reference proteome</keyword>
<comment type="cofactor">
    <cofactor evidence="1 8 9">
        <name>pyridoxal 5'-phosphate</name>
        <dbReference type="ChEBI" id="CHEBI:597326"/>
    </cofactor>
</comment>
<comment type="catalytic activity">
    <reaction evidence="8">
        <text>L-seryl-tRNA(Sec) + selenophosphate + H(+) = L-selenocysteinyl-tRNA(Sec) + phosphate</text>
        <dbReference type="Rhea" id="RHEA:22728"/>
        <dbReference type="Rhea" id="RHEA-COMP:9742"/>
        <dbReference type="Rhea" id="RHEA-COMP:9743"/>
        <dbReference type="ChEBI" id="CHEBI:15378"/>
        <dbReference type="ChEBI" id="CHEBI:16144"/>
        <dbReference type="ChEBI" id="CHEBI:43474"/>
        <dbReference type="ChEBI" id="CHEBI:78533"/>
        <dbReference type="ChEBI" id="CHEBI:78573"/>
        <dbReference type="EC" id="2.9.1.1"/>
    </reaction>
</comment>
<evidence type="ECO:0000256" key="8">
    <source>
        <dbReference type="HAMAP-Rule" id="MF_00423"/>
    </source>
</evidence>
<dbReference type="EC" id="2.9.1.1" evidence="8"/>